<dbReference type="PANTHER" id="PTHR35175:SF1">
    <property type="entry name" value="OXIDOREDUCTASE"/>
    <property type="match status" value="1"/>
</dbReference>
<protein>
    <submittedName>
        <fullName evidence="1">DUF1289 domain-containing protein</fullName>
    </submittedName>
</protein>
<dbReference type="RefSeq" id="WP_104738326.1">
    <property type="nucleotide sequence ID" value="NZ_BMHR01000005.1"/>
</dbReference>
<dbReference type="InterPro" id="IPR010710">
    <property type="entry name" value="DUF1289"/>
</dbReference>
<organism evidence="1 2">
    <name type="scientific">Halopseudomonas oceani</name>
    <dbReference type="NCBI Taxonomy" id="1708783"/>
    <lineage>
        <taxon>Bacteria</taxon>
        <taxon>Pseudomonadati</taxon>
        <taxon>Pseudomonadota</taxon>
        <taxon>Gammaproteobacteria</taxon>
        <taxon>Pseudomonadales</taxon>
        <taxon>Pseudomonadaceae</taxon>
        <taxon>Halopseudomonas</taxon>
    </lineage>
</organism>
<dbReference type="AlphaFoldDB" id="A0A2P4EV01"/>
<reference evidence="1 2" key="1">
    <citation type="submission" date="2018-01" db="EMBL/GenBank/DDBJ databases">
        <title>Draft genome of the type strain Pseudomonas oceani DSM 100277 isolated from the deep water in Okinawa trough, northwestern Pacific Ocean.</title>
        <authorList>
            <person name="Gomila M."/>
            <person name="Mulet M."/>
            <person name="Garcia-Valdes E."/>
            <person name="Lalucat J."/>
        </authorList>
    </citation>
    <scope>NUCLEOTIDE SEQUENCE [LARGE SCALE GENOMIC DNA]</scope>
    <source>
        <strain evidence="1 2">DSM 100277</strain>
    </source>
</reference>
<proteinExistence type="predicted"/>
<evidence type="ECO:0000313" key="2">
    <source>
        <dbReference type="Proteomes" id="UP000243451"/>
    </source>
</evidence>
<sequence>MRRRVVSMVDRPTYSSKTPCVGLCSTVYGDQVCRGCKRFSHEIVDWNRYDTHARAAVWQRLEQLIEQVIMARVELVSAVELNRALEYYKVAVDAAMPLGMKVLRLLARLGDEPLGAAGLRLRGEWVSMPTRQLRDDVDQAFFALSQAYYDRRMPPVA</sequence>
<evidence type="ECO:0000313" key="1">
    <source>
        <dbReference type="EMBL" id="POB03385.1"/>
    </source>
</evidence>
<keyword evidence="2" id="KW-1185">Reference proteome</keyword>
<gene>
    <name evidence="1" type="ORF">C1949_09910</name>
</gene>
<dbReference type="EMBL" id="PPSK01000008">
    <property type="protein sequence ID" value="POB03385.1"/>
    <property type="molecule type" value="Genomic_DNA"/>
</dbReference>
<dbReference type="PANTHER" id="PTHR35175">
    <property type="entry name" value="DUF1289 DOMAIN-CONTAINING PROTEIN"/>
    <property type="match status" value="1"/>
</dbReference>
<dbReference type="Proteomes" id="UP000243451">
    <property type="component" value="Unassembled WGS sequence"/>
</dbReference>
<accession>A0A2P4EV01</accession>
<comment type="caution">
    <text evidence="1">The sequence shown here is derived from an EMBL/GenBank/DDBJ whole genome shotgun (WGS) entry which is preliminary data.</text>
</comment>
<dbReference type="Pfam" id="PF06945">
    <property type="entry name" value="DUF1289"/>
    <property type="match status" value="1"/>
</dbReference>
<dbReference type="OrthoDB" id="5296987at2"/>
<name>A0A2P4EV01_9GAMM</name>